<keyword evidence="1" id="KW-1133">Transmembrane helix</keyword>
<evidence type="ECO:0000313" key="3">
    <source>
        <dbReference type="EMBL" id="KAG0299801.1"/>
    </source>
</evidence>
<dbReference type="AlphaFoldDB" id="A0A9P6QXT9"/>
<gene>
    <name evidence="3" type="ORF">BGZ97_003536</name>
</gene>
<feature type="chain" id="PRO_5040116518" evidence="2">
    <location>
        <begin position="22"/>
        <end position="500"/>
    </location>
</feature>
<dbReference type="OrthoDB" id="2425671at2759"/>
<keyword evidence="4" id="KW-1185">Reference proteome</keyword>
<organism evidence="3 4">
    <name type="scientific">Linnemannia gamsii</name>
    <dbReference type="NCBI Taxonomy" id="64522"/>
    <lineage>
        <taxon>Eukaryota</taxon>
        <taxon>Fungi</taxon>
        <taxon>Fungi incertae sedis</taxon>
        <taxon>Mucoromycota</taxon>
        <taxon>Mortierellomycotina</taxon>
        <taxon>Mortierellomycetes</taxon>
        <taxon>Mortierellales</taxon>
        <taxon>Mortierellaceae</taxon>
        <taxon>Linnemannia</taxon>
    </lineage>
</organism>
<feature type="signal peptide" evidence="2">
    <location>
        <begin position="1"/>
        <end position="21"/>
    </location>
</feature>
<dbReference type="Proteomes" id="UP000823405">
    <property type="component" value="Unassembled WGS sequence"/>
</dbReference>
<accession>A0A9P6QXT9</accession>
<evidence type="ECO:0000256" key="2">
    <source>
        <dbReference type="SAM" id="SignalP"/>
    </source>
</evidence>
<keyword evidence="1" id="KW-0812">Transmembrane</keyword>
<comment type="caution">
    <text evidence="3">The sequence shown here is derived from an EMBL/GenBank/DDBJ whole genome shotgun (WGS) entry which is preliminary data.</text>
</comment>
<keyword evidence="1" id="KW-0472">Membrane</keyword>
<keyword evidence="2" id="KW-0732">Signal</keyword>
<protein>
    <submittedName>
        <fullName evidence="3">Uncharacterized protein</fullName>
    </submittedName>
</protein>
<evidence type="ECO:0000313" key="4">
    <source>
        <dbReference type="Proteomes" id="UP000823405"/>
    </source>
</evidence>
<name>A0A9P6QXT9_9FUNG</name>
<evidence type="ECO:0000256" key="1">
    <source>
        <dbReference type="SAM" id="Phobius"/>
    </source>
</evidence>
<feature type="transmembrane region" description="Helical" evidence="1">
    <location>
        <begin position="412"/>
        <end position="431"/>
    </location>
</feature>
<dbReference type="EMBL" id="JAAAIN010001841">
    <property type="protein sequence ID" value="KAG0299801.1"/>
    <property type="molecule type" value="Genomic_DNA"/>
</dbReference>
<sequence>MLLLSLASTAIPFIVTSGIKASVGPLYIPEENWITNFTYRPSDTTPSFTLPVRGNSTAVLTNLYNSINDIQYWLGPPDGVDFKVLSTATNATICGVHTNYLGPVPCDHPAPGTISLTRQLYTFSKNDTPSCEPTSEGCELMSMRTTLASWADYTTIFDTPWTIMYNDHQGNSIPIANVSGAPGTANSHHDLYLAERPTTLLVGYPESNGVSLMATFTTASFQTALRDDLSICFVSYNTIGSDSPLCRFIDKALNASVHNPPLIGNTASNRVTLLYNTPSALSDNSSHITCVLYEVNPPGPEQENQAVHRVSCRELRIAVMTNTGAVPSPRYPHYAMAAIYNAMAPNQISYNQLLQFKDSSRGSPSSPESLDDVAYQVVGLLNNITERFYPFAATYSAVVRRSSLYPGISFEHWSFVFMGVVMGIAAVIYAVDKMRNDEFSRMDVVKLIEKTTKTSSSESYMYPRWKLVQEGGVYRVLLRGQEVGVIKTSELENLKDEDYY</sequence>
<proteinExistence type="predicted"/>
<reference evidence="3" key="1">
    <citation type="journal article" date="2020" name="Fungal Divers.">
        <title>Resolving the Mortierellaceae phylogeny through synthesis of multi-gene phylogenetics and phylogenomics.</title>
        <authorList>
            <person name="Vandepol N."/>
            <person name="Liber J."/>
            <person name="Desiro A."/>
            <person name="Na H."/>
            <person name="Kennedy M."/>
            <person name="Barry K."/>
            <person name="Grigoriev I.V."/>
            <person name="Miller A.N."/>
            <person name="O'Donnell K."/>
            <person name="Stajich J.E."/>
            <person name="Bonito G."/>
        </authorList>
    </citation>
    <scope>NUCLEOTIDE SEQUENCE</scope>
    <source>
        <strain evidence="3">NVP60</strain>
    </source>
</reference>